<dbReference type="Proteomes" id="UP000326921">
    <property type="component" value="Chromosome"/>
</dbReference>
<dbReference type="GO" id="GO:0051262">
    <property type="term" value="P:protein tetramerization"/>
    <property type="evidence" value="ECO:0007669"/>
    <property type="project" value="InterPro"/>
</dbReference>
<dbReference type="KEGG" id="sphe:GFH32_10305"/>
<dbReference type="AlphaFoldDB" id="A0A5Q0QBP9"/>
<dbReference type="InterPro" id="IPR003708">
    <property type="entry name" value="SecB"/>
</dbReference>
<evidence type="ECO:0000256" key="2">
    <source>
        <dbReference type="ARBA" id="ARBA00022448"/>
    </source>
</evidence>
<dbReference type="GO" id="GO:0015031">
    <property type="term" value="P:protein transport"/>
    <property type="evidence" value="ECO:0007669"/>
    <property type="project" value="UniProtKB-KW"/>
</dbReference>
<dbReference type="SUPFAM" id="SSF54611">
    <property type="entry name" value="SecB-like"/>
    <property type="match status" value="1"/>
</dbReference>
<accession>A0A5Q0QBP9</accession>
<keyword evidence="6" id="KW-1185">Reference proteome</keyword>
<evidence type="ECO:0000313" key="5">
    <source>
        <dbReference type="EMBL" id="QGA26694.1"/>
    </source>
</evidence>
<proteinExistence type="inferred from homology"/>
<name>A0A5Q0QBP9_9SPHI</name>
<keyword evidence="3" id="KW-0653">Protein transport</keyword>
<evidence type="ECO:0000256" key="1">
    <source>
        <dbReference type="ARBA" id="ARBA00009990"/>
    </source>
</evidence>
<reference evidence="5 6" key="1">
    <citation type="submission" date="2019-10" db="EMBL/GenBank/DDBJ databases">
        <authorList>
            <person name="Dong K."/>
        </authorList>
    </citation>
    <scope>NUCLEOTIDE SEQUENCE [LARGE SCALE GENOMIC DNA]</scope>
    <source>
        <strain evidence="6">dk4302</strain>
    </source>
</reference>
<dbReference type="GO" id="GO:0051082">
    <property type="term" value="F:unfolded protein binding"/>
    <property type="evidence" value="ECO:0007669"/>
    <property type="project" value="InterPro"/>
</dbReference>
<evidence type="ECO:0000313" key="6">
    <source>
        <dbReference type="Proteomes" id="UP000326921"/>
    </source>
</evidence>
<keyword evidence="2" id="KW-0813">Transport</keyword>
<evidence type="ECO:0000256" key="3">
    <source>
        <dbReference type="ARBA" id="ARBA00022927"/>
    </source>
</evidence>
<dbReference type="InterPro" id="IPR035958">
    <property type="entry name" value="SecB-like_sf"/>
</dbReference>
<keyword evidence="4" id="KW-0811">Translocation</keyword>
<protein>
    <submittedName>
        <fullName evidence="5">Protein export chaperone secb</fullName>
    </submittedName>
</protein>
<gene>
    <name evidence="5" type="ORF">GFH32_10305</name>
</gene>
<comment type="similarity">
    <text evidence="1">Belongs to the SecB family.</text>
</comment>
<dbReference type="Pfam" id="PF02556">
    <property type="entry name" value="SecB"/>
    <property type="match status" value="1"/>
</dbReference>
<organism evidence="5 6">
    <name type="scientific">Sphingobacterium zhuxiongii</name>
    <dbReference type="NCBI Taxonomy" id="2662364"/>
    <lineage>
        <taxon>Bacteria</taxon>
        <taxon>Pseudomonadati</taxon>
        <taxon>Bacteroidota</taxon>
        <taxon>Sphingobacteriia</taxon>
        <taxon>Sphingobacteriales</taxon>
        <taxon>Sphingobacteriaceae</taxon>
        <taxon>Sphingobacterium</taxon>
    </lineage>
</organism>
<evidence type="ECO:0000256" key="4">
    <source>
        <dbReference type="ARBA" id="ARBA00023010"/>
    </source>
</evidence>
<dbReference type="Gene3D" id="3.10.420.10">
    <property type="entry name" value="SecB-like"/>
    <property type="match status" value="1"/>
</dbReference>
<dbReference type="RefSeq" id="WP_153511544.1">
    <property type="nucleotide sequence ID" value="NZ_CP045652.1"/>
</dbReference>
<dbReference type="EMBL" id="CP045652">
    <property type="protein sequence ID" value="QGA26694.1"/>
    <property type="molecule type" value="Genomic_DNA"/>
</dbReference>
<sequence>MTEIKVKDTKAKISLDSVIFEELIIKRSPKKQGDFEMNIFPAGRFLKNNKKFQLNLVIDLVDKNEAFTMKLNSVALFSIHDPESIKNETALFYVNAPAILFPYVRAYVNSITSLSGLKPVVLPIMNLLFLKDELMKNISYE</sequence>